<sequence length="348" mass="41735">MTFVIIIIRGDGMNLEEKILRISRVKYGENPFIEDRIKKEMEVIRGKSSEDEIDFLLFLKENLDQNILIENLPFFSFYLLGLSLINPLPAHYYNEKTKELIFVNEVEYGVDLEKKDGFSRDGFNIDLSYIFENKIYFEVQIDKKYEDRVRFWVLEYYDYGPGYLWCIYKGMEKCGLYFTHFIYLDKLNPLYYEKNIYQDIDIEDFKDYLFGYYLNEKIELKNVYPRKATESLENFDYEENIRSFGDFIYLLGLTKTFTRAYSLFIDFANRNYPSNREEIFAYYLDHGLDRERAAKLACDISFSEASNLPEINPEIDDYLKKITHTWDKTSLVKVTLYSYLDYKINALI</sequence>
<accession>C2BHJ6</accession>
<proteinExistence type="predicted"/>
<dbReference type="Proteomes" id="UP000005984">
    <property type="component" value="Unassembled WGS sequence"/>
</dbReference>
<dbReference type="AlphaFoldDB" id="C2BHJ6"/>
<dbReference type="EMBL" id="ABYO01000248">
    <property type="protein sequence ID" value="EEI85609.1"/>
    <property type="molecule type" value="Genomic_DNA"/>
</dbReference>
<dbReference type="HOGENOM" id="CLU_796065_0_0_9"/>
<name>C2BHJ6_9FIRM</name>
<evidence type="ECO:0000313" key="1">
    <source>
        <dbReference type="EMBL" id="EEI85609.1"/>
    </source>
</evidence>
<evidence type="ECO:0000313" key="2">
    <source>
        <dbReference type="Proteomes" id="UP000005984"/>
    </source>
</evidence>
<protein>
    <submittedName>
        <fullName evidence="1">Uncharacterized protein</fullName>
    </submittedName>
</protein>
<dbReference type="eggNOG" id="ENOG5034BJ2">
    <property type="taxonomic scope" value="Bacteria"/>
</dbReference>
<comment type="caution">
    <text evidence="1">The sequence shown here is derived from an EMBL/GenBank/DDBJ whole genome shotgun (WGS) entry which is preliminary data.</text>
</comment>
<dbReference type="STRING" id="525254.HMPREF0072_1816"/>
<gene>
    <name evidence="1" type="ORF">HMPREF0072_1816</name>
</gene>
<organism evidence="1 2">
    <name type="scientific">Anaerococcus lactolyticus ATCC 51172</name>
    <dbReference type="NCBI Taxonomy" id="525254"/>
    <lineage>
        <taxon>Bacteria</taxon>
        <taxon>Bacillati</taxon>
        <taxon>Bacillota</taxon>
        <taxon>Tissierellia</taxon>
        <taxon>Tissierellales</taxon>
        <taxon>Peptoniphilaceae</taxon>
        <taxon>Anaerococcus</taxon>
    </lineage>
</organism>
<keyword evidence="2" id="KW-1185">Reference proteome</keyword>
<reference evidence="1 2" key="1">
    <citation type="submission" date="2008-10" db="EMBL/GenBank/DDBJ databases">
        <authorList>
            <person name="Qin X."/>
            <person name="Bachman B."/>
            <person name="Battles P."/>
            <person name="Bell A."/>
            <person name="Bess C."/>
            <person name="Bickham C."/>
            <person name="Chaboub L."/>
            <person name="Chen D."/>
            <person name="Coyle M."/>
            <person name="Deiros D.R."/>
            <person name="Dinh H."/>
            <person name="Forbes L."/>
            <person name="Fowler G."/>
            <person name="Francisco L."/>
            <person name="Fu Q."/>
            <person name="Gubbala S."/>
            <person name="Hale W."/>
            <person name="Han Y."/>
            <person name="Hemphill L."/>
            <person name="Highlander S.K."/>
            <person name="Hirani K."/>
            <person name="Hogues M."/>
            <person name="Jackson L."/>
            <person name="Jakkamsetti A."/>
            <person name="Javaid M."/>
            <person name="Jiang H."/>
            <person name="Korchina V."/>
            <person name="Kovar C."/>
            <person name="Lara F."/>
            <person name="Lee S."/>
            <person name="Mata R."/>
            <person name="Mathew T."/>
            <person name="Moen C."/>
            <person name="Morales K."/>
            <person name="Munidasa M."/>
            <person name="Nazareth L."/>
            <person name="Ngo R."/>
            <person name="Nguyen L."/>
            <person name="Okwuonu G."/>
            <person name="Ongeri F."/>
            <person name="Patil S."/>
            <person name="Petrosino J."/>
            <person name="Pham C."/>
            <person name="Pham P."/>
            <person name="Pu L.-L."/>
            <person name="Puazo M."/>
            <person name="Raj R."/>
            <person name="Reid J."/>
            <person name="Rouhana J."/>
            <person name="Saada N."/>
            <person name="Shang Y."/>
            <person name="Simmons D."/>
            <person name="Thornton R."/>
            <person name="Warren J."/>
            <person name="Weissenberger G."/>
            <person name="Zhang J."/>
            <person name="Zhang L."/>
            <person name="Zhou C."/>
            <person name="Zhu D."/>
            <person name="Muzny D."/>
            <person name="Worley K."/>
            <person name="Gibbs R."/>
        </authorList>
    </citation>
    <scope>NUCLEOTIDE SEQUENCE [LARGE SCALE GENOMIC DNA]</scope>
    <source>
        <strain evidence="1 2">ATCC 51172</strain>
    </source>
</reference>